<name>A0A1H2DN40_9BACT</name>
<comment type="caution">
    <text evidence="6">Lacks conserved residue(s) required for the propagation of feature annotation.</text>
</comment>
<organism evidence="8 9">
    <name type="scientific">Desulfobacula phenolica</name>
    <dbReference type="NCBI Taxonomy" id="90732"/>
    <lineage>
        <taxon>Bacteria</taxon>
        <taxon>Pseudomonadati</taxon>
        <taxon>Thermodesulfobacteriota</taxon>
        <taxon>Desulfobacteria</taxon>
        <taxon>Desulfobacterales</taxon>
        <taxon>Desulfobacteraceae</taxon>
        <taxon>Desulfobacula</taxon>
    </lineage>
</organism>
<keyword evidence="4 6" id="KW-0092">Biotin</keyword>
<keyword evidence="6" id="KW-0804">Transcription</keyword>
<dbReference type="GO" id="GO:0005524">
    <property type="term" value="F:ATP binding"/>
    <property type="evidence" value="ECO:0007669"/>
    <property type="project" value="UniProtKB-UniRule"/>
</dbReference>
<evidence type="ECO:0000313" key="9">
    <source>
        <dbReference type="Proteomes" id="UP000199608"/>
    </source>
</evidence>
<keyword evidence="6" id="KW-0805">Transcription regulation</keyword>
<dbReference type="Gene3D" id="1.10.10.10">
    <property type="entry name" value="Winged helix-like DNA-binding domain superfamily/Winged helix DNA-binding domain"/>
    <property type="match status" value="1"/>
</dbReference>
<comment type="similarity">
    <text evidence="6">Belongs to the biotin--protein ligase family.</text>
</comment>
<evidence type="ECO:0000313" key="8">
    <source>
        <dbReference type="EMBL" id="SDT84141.1"/>
    </source>
</evidence>
<keyword evidence="6" id="KW-0238">DNA-binding</keyword>
<dbReference type="PANTHER" id="PTHR12835:SF5">
    <property type="entry name" value="BIOTIN--PROTEIN LIGASE"/>
    <property type="match status" value="1"/>
</dbReference>
<dbReference type="Proteomes" id="UP000199608">
    <property type="component" value="Unassembled WGS sequence"/>
</dbReference>
<dbReference type="HAMAP" id="MF_00978">
    <property type="entry name" value="Bifunct_BirA"/>
    <property type="match status" value="1"/>
</dbReference>
<dbReference type="Gene3D" id="3.30.930.10">
    <property type="entry name" value="Bira Bifunctional Protein, Domain 2"/>
    <property type="match status" value="1"/>
</dbReference>
<accession>A0A1H2DN40</accession>
<keyword evidence="6" id="KW-0678">Repressor</keyword>
<evidence type="ECO:0000259" key="7">
    <source>
        <dbReference type="PROSITE" id="PS51733"/>
    </source>
</evidence>
<evidence type="ECO:0000256" key="2">
    <source>
        <dbReference type="ARBA" id="ARBA00022741"/>
    </source>
</evidence>
<dbReference type="RefSeq" id="WP_092229455.1">
    <property type="nucleotide sequence ID" value="NZ_FNLL01000001.1"/>
</dbReference>
<dbReference type="Gene3D" id="2.30.30.100">
    <property type="match status" value="1"/>
</dbReference>
<feature type="DNA-binding region" description="H-T-H motif" evidence="6">
    <location>
        <begin position="26"/>
        <end position="45"/>
    </location>
</feature>
<dbReference type="InterPro" id="IPR036390">
    <property type="entry name" value="WH_DNA-bd_sf"/>
</dbReference>
<dbReference type="GO" id="GO:0003677">
    <property type="term" value="F:DNA binding"/>
    <property type="evidence" value="ECO:0007669"/>
    <property type="project" value="UniProtKB-UniRule"/>
</dbReference>
<dbReference type="Pfam" id="PF03099">
    <property type="entry name" value="BPL_LplA_LipB"/>
    <property type="match status" value="1"/>
</dbReference>
<dbReference type="InterPro" id="IPR004143">
    <property type="entry name" value="BPL_LPL_catalytic"/>
</dbReference>
<dbReference type="SUPFAM" id="SSF46785">
    <property type="entry name" value="Winged helix' DNA-binding domain"/>
    <property type="match status" value="1"/>
</dbReference>
<dbReference type="Pfam" id="PF08279">
    <property type="entry name" value="HTH_11"/>
    <property type="match status" value="1"/>
</dbReference>
<dbReference type="NCBIfam" id="TIGR00121">
    <property type="entry name" value="birA_ligase"/>
    <property type="match status" value="1"/>
</dbReference>
<dbReference type="SUPFAM" id="SSF55681">
    <property type="entry name" value="Class II aaRS and biotin synthetases"/>
    <property type="match status" value="1"/>
</dbReference>
<dbReference type="InterPro" id="IPR045864">
    <property type="entry name" value="aa-tRNA-synth_II/BPL/LPL"/>
</dbReference>
<dbReference type="InterPro" id="IPR008988">
    <property type="entry name" value="Transcriptional_repressor_C"/>
</dbReference>
<feature type="binding site" evidence="6">
    <location>
        <begin position="119"/>
        <end position="121"/>
    </location>
    <ligand>
        <name>biotin</name>
        <dbReference type="ChEBI" id="CHEBI:57586"/>
    </ligand>
</feature>
<dbReference type="GO" id="GO:0004077">
    <property type="term" value="F:biotin--[biotin carboxyl-carrier protein] ligase activity"/>
    <property type="evidence" value="ECO:0007669"/>
    <property type="project" value="UniProtKB-UniRule"/>
</dbReference>
<dbReference type="InterPro" id="IPR013196">
    <property type="entry name" value="HTH_11"/>
</dbReference>
<dbReference type="AlphaFoldDB" id="A0A1H2DN40"/>
<dbReference type="GO" id="GO:0006355">
    <property type="term" value="P:regulation of DNA-templated transcription"/>
    <property type="evidence" value="ECO:0007669"/>
    <property type="project" value="UniProtKB-UniRule"/>
</dbReference>
<dbReference type="InterPro" id="IPR004408">
    <property type="entry name" value="Biotin_CoA_COase_ligase"/>
</dbReference>
<evidence type="ECO:0000256" key="4">
    <source>
        <dbReference type="ARBA" id="ARBA00023267"/>
    </source>
</evidence>
<dbReference type="InterPro" id="IPR003142">
    <property type="entry name" value="BPL_C"/>
</dbReference>
<evidence type="ECO:0000256" key="5">
    <source>
        <dbReference type="ARBA" id="ARBA00047846"/>
    </source>
</evidence>
<proteinExistence type="inferred from homology"/>
<comment type="function">
    <text evidence="6">Acts both as a biotin--[acetyl-CoA-carboxylase] ligase and a repressor.</text>
</comment>
<protein>
    <recommendedName>
        <fullName evidence="6">Bifunctional ligase/repressor BirA</fullName>
    </recommendedName>
    <alternativeName>
        <fullName evidence="6">Biotin--[acetyl-CoA-carboxylase] ligase</fullName>
        <ecNumber evidence="6">6.3.4.15</ecNumber>
    </alternativeName>
    <alternativeName>
        <fullName evidence="6">Biotin--protein ligase</fullName>
    </alternativeName>
    <alternativeName>
        <fullName evidence="6">Biotin-[acetyl-CoA carboxylase] synthetase</fullName>
    </alternativeName>
</protein>
<evidence type="ECO:0000256" key="6">
    <source>
        <dbReference type="HAMAP-Rule" id="MF_00978"/>
    </source>
</evidence>
<keyword evidence="9" id="KW-1185">Reference proteome</keyword>
<dbReference type="PROSITE" id="PS51733">
    <property type="entry name" value="BPL_LPL_CATALYTIC"/>
    <property type="match status" value="1"/>
</dbReference>
<feature type="domain" description="BPL/LPL catalytic" evidence="7">
    <location>
        <begin position="78"/>
        <end position="254"/>
    </location>
</feature>
<dbReference type="EC" id="6.3.4.15" evidence="6"/>
<feature type="binding site" evidence="6">
    <location>
        <position position="115"/>
    </location>
    <ligand>
        <name>biotin</name>
        <dbReference type="ChEBI" id="CHEBI:57586"/>
    </ligand>
</feature>
<gene>
    <name evidence="6" type="primary">birA</name>
    <name evidence="8" type="ORF">SAMN04487931_101136</name>
</gene>
<dbReference type="InterPro" id="IPR036388">
    <property type="entry name" value="WH-like_DNA-bd_sf"/>
</dbReference>
<dbReference type="CDD" id="cd16442">
    <property type="entry name" value="BPL"/>
    <property type="match status" value="1"/>
</dbReference>
<feature type="binding site" evidence="6">
    <location>
        <position position="185"/>
    </location>
    <ligand>
        <name>biotin</name>
        <dbReference type="ChEBI" id="CHEBI:57586"/>
    </ligand>
</feature>
<reference evidence="9" key="1">
    <citation type="submission" date="2016-10" db="EMBL/GenBank/DDBJ databases">
        <authorList>
            <person name="Varghese N."/>
            <person name="Submissions S."/>
        </authorList>
    </citation>
    <scope>NUCLEOTIDE SEQUENCE [LARGE SCALE GENOMIC DNA]</scope>
    <source>
        <strain evidence="9">DSM 3384</strain>
    </source>
</reference>
<evidence type="ECO:0000256" key="1">
    <source>
        <dbReference type="ARBA" id="ARBA00022598"/>
    </source>
</evidence>
<keyword evidence="3 6" id="KW-0067">ATP-binding</keyword>
<comment type="catalytic activity">
    <reaction evidence="5 6">
        <text>biotin + L-lysyl-[protein] + ATP = N(6)-biotinyl-L-lysyl-[protein] + AMP + diphosphate + H(+)</text>
        <dbReference type="Rhea" id="RHEA:11756"/>
        <dbReference type="Rhea" id="RHEA-COMP:9752"/>
        <dbReference type="Rhea" id="RHEA-COMP:10505"/>
        <dbReference type="ChEBI" id="CHEBI:15378"/>
        <dbReference type="ChEBI" id="CHEBI:29969"/>
        <dbReference type="ChEBI" id="CHEBI:30616"/>
        <dbReference type="ChEBI" id="CHEBI:33019"/>
        <dbReference type="ChEBI" id="CHEBI:57586"/>
        <dbReference type="ChEBI" id="CHEBI:83144"/>
        <dbReference type="ChEBI" id="CHEBI:456215"/>
        <dbReference type="EC" id="6.3.4.15"/>
    </reaction>
</comment>
<keyword evidence="1 6" id="KW-0436">Ligase</keyword>
<dbReference type="Pfam" id="PF02237">
    <property type="entry name" value="BPL_C"/>
    <property type="match status" value="1"/>
</dbReference>
<dbReference type="PANTHER" id="PTHR12835">
    <property type="entry name" value="BIOTIN PROTEIN LIGASE"/>
    <property type="match status" value="1"/>
</dbReference>
<dbReference type="SUPFAM" id="SSF50037">
    <property type="entry name" value="C-terminal domain of transcriptional repressors"/>
    <property type="match status" value="1"/>
</dbReference>
<sequence>MVNTNKNIKHDILKILYQAKADTVSGVRLSDSLDISRVAVWKHITALKQTGFEIESCPKGYALLNPDDLLLPFCFSSEFKTNIFHFQELESTMDKARAIAKKDAPHLSVVIAENQTTGRGRLNRKWFSSKGGLWFTLILKPDTPPPLAYIYNFAASLSLSTSLKRLFDVNVSVKWPNDLLLNDKKLVGLLSEMETRGDMVEFVNIGIGINVNNQPQKYEPKAVSLKDVLGKPVSRKLILETFLHDFKSRIQVIDCHKIIDLWKEQTSTIGSRVRIETLKDMHEGLAVDVDETGALMLQDSTGEIKKIIYGDCFHT</sequence>
<dbReference type="EMBL" id="FNLL01000001">
    <property type="protein sequence ID" value="SDT84141.1"/>
    <property type="molecule type" value="Genomic_DNA"/>
</dbReference>
<dbReference type="InterPro" id="IPR030855">
    <property type="entry name" value="Bifunct_BirA"/>
</dbReference>
<keyword evidence="2 6" id="KW-0547">Nucleotide-binding</keyword>
<dbReference type="GO" id="GO:0005737">
    <property type="term" value="C:cytoplasm"/>
    <property type="evidence" value="ECO:0007669"/>
    <property type="project" value="TreeGrafter"/>
</dbReference>
<evidence type="ECO:0000256" key="3">
    <source>
        <dbReference type="ARBA" id="ARBA00022840"/>
    </source>
</evidence>